<dbReference type="SUPFAM" id="SSF51690">
    <property type="entry name" value="Nicotinate/Quinolinate PRTase C-terminal domain-like"/>
    <property type="match status" value="1"/>
</dbReference>
<feature type="domain" description="Quinolinate phosphoribosyl transferase N-terminal" evidence="3">
    <location>
        <begin position="19"/>
        <end position="111"/>
    </location>
</feature>
<keyword evidence="4" id="KW-0328">Glycosyltransferase</keyword>
<dbReference type="GeneID" id="13355151"/>
<dbReference type="PATRIC" id="fig|1201294.9.peg.1193"/>
<dbReference type="Pfam" id="PF02749">
    <property type="entry name" value="QRPTase_N"/>
    <property type="match status" value="1"/>
</dbReference>
<accession>I7LM79</accession>
<dbReference type="InterPro" id="IPR022412">
    <property type="entry name" value="Quinolinate_PRibosylTrfase_N"/>
</dbReference>
<dbReference type="EC" id="2.4.2.19" evidence="4"/>
<protein>
    <submittedName>
        <fullName evidence="4">Quinolinate phosphoribosyl transferase</fullName>
        <ecNumber evidence="4">2.4.2.19</ecNumber>
    </submittedName>
</protein>
<dbReference type="NCBIfam" id="NF006415">
    <property type="entry name" value="PRK08662.1"/>
    <property type="match status" value="1"/>
</dbReference>
<dbReference type="GO" id="GO:0009435">
    <property type="term" value="P:NAD+ biosynthetic process"/>
    <property type="evidence" value="ECO:0007669"/>
    <property type="project" value="InterPro"/>
</dbReference>
<evidence type="ECO:0000259" key="3">
    <source>
        <dbReference type="Pfam" id="PF02749"/>
    </source>
</evidence>
<dbReference type="InterPro" id="IPR002638">
    <property type="entry name" value="Quinolinate_PRibosylTrfase_C"/>
</dbReference>
<feature type="domain" description="Quinolinate phosphoribosyl transferase C-terminal" evidence="2">
    <location>
        <begin position="113"/>
        <end position="296"/>
    </location>
</feature>
<evidence type="ECO:0000256" key="1">
    <source>
        <dbReference type="ARBA" id="ARBA00022679"/>
    </source>
</evidence>
<dbReference type="AlphaFoldDB" id="I7LM79"/>
<evidence type="ECO:0000313" key="5">
    <source>
        <dbReference type="Proteomes" id="UP000009007"/>
    </source>
</evidence>
<dbReference type="EMBL" id="HE964772">
    <property type="protein sequence ID" value="CCJ36004.1"/>
    <property type="molecule type" value="Genomic_DNA"/>
</dbReference>
<dbReference type="STRING" id="1201294.BN140_1081"/>
<dbReference type="PANTHER" id="PTHR43202">
    <property type="entry name" value="NICOTINATE-NUCLEOTIDE PYROPHOSPHORYLASE"/>
    <property type="match status" value="1"/>
</dbReference>
<organism evidence="4 5">
    <name type="scientific">Methanoculleus bourgensis (strain ATCC 43281 / DSM 3045 / OCM 15 / MS2)</name>
    <name type="common">Methanogenium bourgense</name>
    <dbReference type="NCBI Taxonomy" id="1201294"/>
    <lineage>
        <taxon>Archaea</taxon>
        <taxon>Methanobacteriati</taxon>
        <taxon>Methanobacteriota</taxon>
        <taxon>Stenosarchaea group</taxon>
        <taxon>Methanomicrobia</taxon>
        <taxon>Methanomicrobiales</taxon>
        <taxon>Methanomicrobiaceae</taxon>
        <taxon>Methanoculleus</taxon>
    </lineage>
</organism>
<dbReference type="InterPro" id="IPR053190">
    <property type="entry name" value="NAPRTase-like"/>
</dbReference>
<dbReference type="HOGENOM" id="CLU_043773_0_0_2"/>
<keyword evidence="1 4" id="KW-0808">Transferase</keyword>
<dbReference type="GO" id="GO:0004514">
    <property type="term" value="F:nicotinate-nucleotide diphosphorylase (carboxylating) activity"/>
    <property type="evidence" value="ECO:0007669"/>
    <property type="project" value="UniProtKB-EC"/>
</dbReference>
<sequence>MGRFQIVGEDAIRSGKCTDIYFERVAGVLEADDVNPHVTMEVTAAALPDPWGVFCGLDDVIRLLEGLPVDVDAMPEGSVFSRNEPVLRISGRYRDFAVYETAILGFLCHASGVASAAAHIRLAARDRPVFSFGSRRQHPAIAAMIERAAWIGGVDAASNTCAPEGIPLAGTMPHAFVMCYPQPEDAWRAFAREAGPEVPRIMLCDTLSDEKVEAVRAAECGATAVRLDTPRSRRGDMRAIIEEVRWELDVHGYSDVKIFLSGGLSREDVVAYRDVADAFGIGGAIANAPVIDFSLDIVEIEGRPYAKRGKRSGVKQVYATAGGGRVTLPLTAPAPEGATALLSPHVRQGAIVARPNMDDARERVLSRLSGLAREG</sequence>
<keyword evidence="5" id="KW-1185">Reference proteome</keyword>
<dbReference type="CDD" id="cd01571">
    <property type="entry name" value="NAPRTase_B"/>
    <property type="match status" value="1"/>
</dbReference>
<dbReference type="Pfam" id="PF01729">
    <property type="entry name" value="QRPTase_C"/>
    <property type="match status" value="1"/>
</dbReference>
<gene>
    <name evidence="4" type="ordered locus">BN140_1081</name>
</gene>
<dbReference type="BioCyc" id="MBOU1201294:BN140_RS05400-MONOMER"/>
<dbReference type="RefSeq" id="WP_014866980.1">
    <property type="nucleotide sequence ID" value="NC_018227.2"/>
</dbReference>
<evidence type="ECO:0000313" key="4">
    <source>
        <dbReference type="EMBL" id="CCJ36004.1"/>
    </source>
</evidence>
<dbReference type="Gene3D" id="3.20.20.70">
    <property type="entry name" value="Aldolase class I"/>
    <property type="match status" value="1"/>
</dbReference>
<proteinExistence type="predicted"/>
<dbReference type="InterPro" id="IPR013785">
    <property type="entry name" value="Aldolase_TIM"/>
</dbReference>
<dbReference type="PANTHER" id="PTHR43202:SF1">
    <property type="entry name" value="NICOTINATE PHOSPHORIBOSYLTRANSFERASE"/>
    <property type="match status" value="1"/>
</dbReference>
<dbReference type="InterPro" id="IPR035809">
    <property type="entry name" value="NAPRTase_arc-type"/>
</dbReference>
<evidence type="ECO:0000259" key="2">
    <source>
        <dbReference type="Pfam" id="PF01729"/>
    </source>
</evidence>
<dbReference type="Proteomes" id="UP000009007">
    <property type="component" value="Chromosome I"/>
</dbReference>
<dbReference type="SUPFAM" id="SSF54675">
    <property type="entry name" value="Nicotinate/Quinolinate PRTase N-terminal domain-like"/>
    <property type="match status" value="1"/>
</dbReference>
<dbReference type="InterPro" id="IPR036068">
    <property type="entry name" value="Nicotinate_pribotase-like_C"/>
</dbReference>
<dbReference type="InterPro" id="IPR037128">
    <property type="entry name" value="Quinolinate_PRibosylTase_N_sf"/>
</dbReference>
<name>I7LM79_METBM</name>
<dbReference type="Gene3D" id="3.90.1170.20">
    <property type="entry name" value="Quinolinate phosphoribosyl transferase, N-terminal domain"/>
    <property type="match status" value="1"/>
</dbReference>
<reference evidence="5" key="1">
    <citation type="journal article" date="2012" name="J. Bacteriol.">
        <title>Complete genome sequence of the hydrogenotrophic, methanogenic archaeon Methanoculleus bourgensis strain MS2T, isolated from a sewage sludge digester.</title>
        <authorList>
            <person name="Maus I."/>
            <person name="Wibberg D."/>
            <person name="Stantscheff R."/>
            <person name="Eikmeyer F.G."/>
            <person name="Seffner A."/>
            <person name="Boelter J."/>
            <person name="Szczepanowski R."/>
            <person name="Blom J."/>
            <person name="Jaenicke S."/>
            <person name="Konig H."/>
            <person name="Puhler A."/>
            <person name="Schluter A."/>
        </authorList>
    </citation>
    <scope>NUCLEOTIDE SEQUENCE [LARGE SCALE GENOMIC DNA]</scope>
    <source>
        <strain evidence="5">ATCC 43281 / DSM 3045 / OCM 15 / MS2</strain>
    </source>
</reference>
<dbReference type="KEGG" id="mbg:BN140_1081"/>